<organism evidence="2">
    <name type="scientific">Timema tahoe</name>
    <dbReference type="NCBI Taxonomy" id="61484"/>
    <lineage>
        <taxon>Eukaryota</taxon>
        <taxon>Metazoa</taxon>
        <taxon>Ecdysozoa</taxon>
        <taxon>Arthropoda</taxon>
        <taxon>Hexapoda</taxon>
        <taxon>Insecta</taxon>
        <taxon>Pterygota</taxon>
        <taxon>Neoptera</taxon>
        <taxon>Polyneoptera</taxon>
        <taxon>Phasmatodea</taxon>
        <taxon>Timematodea</taxon>
        <taxon>Timematoidea</taxon>
        <taxon>Timematidae</taxon>
        <taxon>Timema</taxon>
    </lineage>
</organism>
<sequence length="302" mass="33762">MSYACLEPVGETEDWQQRECGEINALLKGKKEMYSSADSLFDSLWLDLSVTTLKTDDLRLYRSFSVSSGIGSLGSSVLASGGSSTTTRTNSRTSSRSNSPLTPSVPVKPLRVVYKGRDILDLSGNLFRSPWDLRPAVLPARNINMFWKNRSQYHRLSEYGTRETFEENSIHRFPTHSSSTPICPSTKCLSSFNRPSGRDRSSCVRRKRARALSLERGGGSQLPSVDRRGRVEIHIGKNTLRTPDRDLNLDLHLIGSLVYGKSDVLDHVATEAGDTSAYNFRFNAFPQHRPIEIMESRIGSEI</sequence>
<evidence type="ECO:0000313" key="2">
    <source>
        <dbReference type="EMBL" id="CAD7452772.1"/>
    </source>
</evidence>
<dbReference type="EMBL" id="OE000174">
    <property type="protein sequence ID" value="CAD7452772.1"/>
    <property type="molecule type" value="Genomic_DNA"/>
</dbReference>
<accession>A0A7R9FG56</accession>
<gene>
    <name evidence="2" type="ORF">TTEB3V08_LOCUS942</name>
</gene>
<dbReference type="AlphaFoldDB" id="A0A7R9FG56"/>
<evidence type="ECO:0000256" key="1">
    <source>
        <dbReference type="SAM" id="MobiDB-lite"/>
    </source>
</evidence>
<feature type="region of interest" description="Disordered" evidence="1">
    <location>
        <begin position="78"/>
        <end position="103"/>
    </location>
</feature>
<name>A0A7R9FG56_9NEOP</name>
<proteinExistence type="predicted"/>
<reference evidence="2" key="1">
    <citation type="submission" date="2020-11" db="EMBL/GenBank/DDBJ databases">
        <authorList>
            <person name="Tran Van P."/>
        </authorList>
    </citation>
    <scope>NUCLEOTIDE SEQUENCE</scope>
</reference>
<feature type="compositionally biased region" description="Low complexity" evidence="1">
    <location>
        <begin position="78"/>
        <end position="99"/>
    </location>
</feature>
<protein>
    <submittedName>
        <fullName evidence="2">Uncharacterized protein</fullName>
    </submittedName>
</protein>